<dbReference type="GO" id="GO:0006508">
    <property type="term" value="P:proteolysis"/>
    <property type="evidence" value="ECO:0007669"/>
    <property type="project" value="UniProtKB-KW"/>
</dbReference>
<dbReference type="Proteomes" id="UP000003303">
    <property type="component" value="Unassembled WGS sequence"/>
</dbReference>
<dbReference type="PANTHER" id="PTHR36234:SF5">
    <property type="entry name" value="LYSYL ENDOPEPTIDASE"/>
    <property type="match status" value="1"/>
</dbReference>
<dbReference type="AlphaFoldDB" id="C2M997"/>
<keyword evidence="3" id="KW-0788">Thiol protease</keyword>
<dbReference type="PROSITE" id="PS50240">
    <property type="entry name" value="TRYPSIN_DOM"/>
    <property type="match status" value="1"/>
</dbReference>
<evidence type="ECO:0000256" key="1">
    <source>
        <dbReference type="ARBA" id="ARBA00006067"/>
    </source>
</evidence>
<dbReference type="STRING" id="596327.PORUE0001_1484"/>
<dbReference type="GO" id="GO:0004252">
    <property type="term" value="F:serine-type endopeptidase activity"/>
    <property type="evidence" value="ECO:0007669"/>
    <property type="project" value="InterPro"/>
</dbReference>
<dbReference type="MEROPS" id="S01.527"/>
<comment type="similarity">
    <text evidence="1">Belongs to the peptidase C25 family.</text>
</comment>
<keyword evidence="7" id="KW-1185">Reference proteome</keyword>
<dbReference type="Gene3D" id="2.40.10.10">
    <property type="entry name" value="Trypsin-like serine proteases"/>
    <property type="match status" value="2"/>
</dbReference>
<keyword evidence="3" id="KW-0378">Hydrolase</keyword>
<evidence type="ECO:0000259" key="5">
    <source>
        <dbReference type="PROSITE" id="PS50240"/>
    </source>
</evidence>
<evidence type="ECO:0000256" key="4">
    <source>
        <dbReference type="ARBA" id="ARBA00023026"/>
    </source>
</evidence>
<dbReference type="InterPro" id="IPR043504">
    <property type="entry name" value="Peptidase_S1_PA_chymotrypsin"/>
</dbReference>
<dbReference type="SUPFAM" id="SSF50494">
    <property type="entry name" value="Trypsin-like serine proteases"/>
    <property type="match status" value="1"/>
</dbReference>
<accession>C2M997</accession>
<organism evidence="6 7">
    <name type="scientific">Porphyromonas uenonis 60-3</name>
    <dbReference type="NCBI Taxonomy" id="596327"/>
    <lineage>
        <taxon>Bacteria</taxon>
        <taxon>Pseudomonadati</taxon>
        <taxon>Bacteroidota</taxon>
        <taxon>Bacteroidia</taxon>
        <taxon>Bacteroidales</taxon>
        <taxon>Porphyromonadaceae</taxon>
        <taxon>Porphyromonas</taxon>
    </lineage>
</organism>
<reference evidence="6 7" key="1">
    <citation type="submission" date="2009-04" db="EMBL/GenBank/DDBJ databases">
        <authorList>
            <person name="Sebastian Y."/>
            <person name="Madupu R."/>
            <person name="Durkin A.S."/>
            <person name="Torralba M."/>
            <person name="Methe B."/>
            <person name="Sutton G.G."/>
            <person name="Strausberg R.L."/>
            <person name="Nelson K.E."/>
        </authorList>
    </citation>
    <scope>NUCLEOTIDE SEQUENCE [LARGE SCALE GENOMIC DNA]</scope>
    <source>
        <strain evidence="6 7">60-3</strain>
    </source>
</reference>
<sequence>MTVHRLSQVCRLLAVGVILLCSSLITFGQQSFGGTPLMLNEGSLRSLTAVRAVSLDFNPADFLSQDSWSETVQTKPLSVGRVIKHSANFAEDAEQVGTVAGRKIYRLQIELEGTPVGCNLYYEDFYIPEGGKLYIYSPEGQQVLGAYTHATHPKHGAFATEPISGNTLILDYEAPATGEMPSIQVQGVGYFYRPALMADAGAKKHIGLEDGSDPGLGKYCQINANCPEGDPYQAQKASSVAMLMVDGDALGMCSGNLVNNVAGDFKPYVMTAAHCASATETFGIPDMALNQWIFAFHYEKPRCSSGDYATLQEKSVVGAEMRSFIPVAGYSDGLLLEIKQDIPLDYRVYYSGWDATPTTWQVGASIHHPAGDAAKISIFDGDVKLGRWNFDEGGVDDHFSLKFRKGNTEGGSSGSPLFNGAGDQVGTLTGGVISICSMDADYGRLNSHFDKYKSKGETWYMAKWLDPKNTGTMKVKGTWREDYQPLAVVPSIIAKIEPTDASKVKVSWKPVPQHPQGYAVKYNLYRNGDLLTSTSETAYEDAVTGDMKRKGRVSYSVEAVYTIEEGKEEATPLAYYNLYTGQLASRAQLKVTAAKTGAKLKWQMPYNAQVVTKIKNRDKVYPLVAASGVDKILAAYKMPALDGIYMYDSYRLGQSPFNGQKLYIHQINFIPSQDTPYNPDGTIDEKNNISFFVRQKKDDTRIQYFPLDIPKGTADKAFLDKQLYSFQLSMPVEITDAHLLDVGFSFDPSNTKASICLDANSTDENIAYDGCKLALAYRKGKKYPITFNVWQFPYSKKRMAYQAVELVISNNPEKQDGITSTYYTYGALPVPFPEIKGYNIYRNGKLVKELKPDIFLYEDADGKTSDDYYVEVVYDYPNELRPNEPVSVATSEVSLYPAHFTTQLQLTDATDVQTVELYNMQGLQVAAFAGAELMAMDVSALPAGHYIATIRTAEGVQTQKLVK</sequence>
<dbReference type="InterPro" id="IPR026444">
    <property type="entry name" value="Secre_tail"/>
</dbReference>
<dbReference type="PANTHER" id="PTHR36234">
    <property type="entry name" value="LYSYL ENDOPEPTIDASE"/>
    <property type="match status" value="1"/>
</dbReference>
<dbReference type="OrthoDB" id="9342482at2"/>
<dbReference type="GO" id="GO:0008234">
    <property type="term" value="F:cysteine-type peptidase activity"/>
    <property type="evidence" value="ECO:0007669"/>
    <property type="project" value="UniProtKB-KW"/>
</dbReference>
<evidence type="ECO:0000313" key="7">
    <source>
        <dbReference type="Proteomes" id="UP000003303"/>
    </source>
</evidence>
<dbReference type="PROSITE" id="PS00134">
    <property type="entry name" value="TRYPSIN_HIS"/>
    <property type="match status" value="1"/>
</dbReference>
<gene>
    <name evidence="6" type="ORF">PORUE0001_1484</name>
</gene>
<dbReference type="NCBIfam" id="TIGR04183">
    <property type="entry name" value="Por_Secre_tail"/>
    <property type="match status" value="1"/>
</dbReference>
<feature type="domain" description="Peptidase S1" evidence="5">
    <location>
        <begin position="208"/>
        <end position="470"/>
    </location>
</feature>
<comment type="caution">
    <text evidence="6">The sequence shown here is derived from an EMBL/GenBank/DDBJ whole genome shotgun (WGS) entry which is preliminary data.</text>
</comment>
<proteinExistence type="inferred from homology"/>
<name>C2M997_9PORP</name>
<dbReference type="InterPro" id="IPR013783">
    <property type="entry name" value="Ig-like_fold"/>
</dbReference>
<protein>
    <recommendedName>
        <fullName evidence="5">Peptidase S1 domain-containing protein</fullName>
    </recommendedName>
</protein>
<dbReference type="EMBL" id="ACLR01000013">
    <property type="protein sequence ID" value="EEK17735.1"/>
    <property type="molecule type" value="Genomic_DNA"/>
</dbReference>
<keyword evidence="4" id="KW-0843">Virulence</keyword>
<keyword evidence="2" id="KW-0645">Protease</keyword>
<dbReference type="RefSeq" id="WP_007364502.1">
    <property type="nucleotide sequence ID" value="NZ_ACLR01000013.1"/>
</dbReference>
<dbReference type="eggNOG" id="COG3591">
    <property type="taxonomic scope" value="Bacteria"/>
</dbReference>
<dbReference type="InterPro" id="IPR018114">
    <property type="entry name" value="TRYPSIN_HIS"/>
</dbReference>
<dbReference type="Gene3D" id="2.60.40.10">
    <property type="entry name" value="Immunoglobulins"/>
    <property type="match status" value="1"/>
</dbReference>
<evidence type="ECO:0000256" key="2">
    <source>
        <dbReference type="ARBA" id="ARBA00022670"/>
    </source>
</evidence>
<evidence type="ECO:0000313" key="6">
    <source>
        <dbReference type="EMBL" id="EEK17735.1"/>
    </source>
</evidence>
<evidence type="ECO:0000256" key="3">
    <source>
        <dbReference type="ARBA" id="ARBA00022807"/>
    </source>
</evidence>
<dbReference type="InterPro" id="IPR009003">
    <property type="entry name" value="Peptidase_S1_PA"/>
</dbReference>
<dbReference type="InterPro" id="IPR001254">
    <property type="entry name" value="Trypsin_dom"/>
</dbReference>